<dbReference type="Pfam" id="PF17651">
    <property type="entry name" value="Raco_middle"/>
    <property type="match status" value="1"/>
</dbReference>
<dbReference type="RefSeq" id="WP_262575565.1">
    <property type="nucleotide sequence ID" value="NZ_JAOQKJ010000013.1"/>
</dbReference>
<accession>A0ABT2T5H1</accession>
<dbReference type="PANTHER" id="PTHR42895">
    <property type="entry name" value="IRON-SULFUR CLUSTER-BINDING PROTEIN-RELATED"/>
    <property type="match status" value="1"/>
</dbReference>
<dbReference type="EMBL" id="JAOQKJ010000013">
    <property type="protein sequence ID" value="MCU6745513.1"/>
    <property type="molecule type" value="Genomic_DNA"/>
</dbReference>
<dbReference type="InterPro" id="IPR052911">
    <property type="entry name" value="Corrinoid_activation_enz"/>
</dbReference>
<dbReference type="InterPro" id="IPR041414">
    <property type="entry name" value="Raco-like_middle"/>
</dbReference>
<sequence length="472" mass="50480">MGNKAGRRCAGCRKESCNGCSLFNRIQNPKDREVIFPEDFVPDPRQGFGIAFDVGTTTLAALLFDLTDGHQLGALTGVNPGRFAGADVISRITYAAGSEENAKRLQGTLIRRLDEMAEALADGKEISRVTVAGNTAMCESLLGISVEGLCRAPFHKDYQGCCSKKGEELGFSFLKAAEILVLPSIDGYVGADALSVYTWVKAMDGRKKILAVDIGTNGEVLLFGEDRDFACSAAAGPALEGAAVLQGMGAVEGAIRKVALTGRFPMQDLACQVIGGGEAKGICGSGLISALSQLVRIGVIDESGYIRNAKELRRMGVPVRICQRVREDGEAGERRILLSGEVLQKPVFLTASDIRQLQLAKGAIRAGIETLLQKAQIPAKELWRIYLTGSFGNSLSAEDVTGIGLLPETEKEKITSVSSCAGMGAAMALLSGQVQRKMEEDAEKICHVELAGEPDFQERFLKEMNFKGNEVH</sequence>
<feature type="domain" description="RACo-like middle region" evidence="2">
    <location>
        <begin position="48"/>
        <end position="197"/>
    </location>
</feature>
<dbReference type="PANTHER" id="PTHR42895:SF1">
    <property type="entry name" value="IRON-SULFUR CLUSTER PROTEIN"/>
    <property type="match status" value="1"/>
</dbReference>
<name>A0ABT2T5H1_9FIRM</name>
<feature type="domain" description="RACo C-terminal" evidence="1">
    <location>
        <begin position="209"/>
        <end position="469"/>
    </location>
</feature>
<protein>
    <submittedName>
        <fullName evidence="3">ASKHA domain-containing protein</fullName>
    </submittedName>
</protein>
<organism evidence="3 4">
    <name type="scientific">Suilimivivens aceti</name>
    <dbReference type="NCBI Taxonomy" id="2981774"/>
    <lineage>
        <taxon>Bacteria</taxon>
        <taxon>Bacillati</taxon>
        <taxon>Bacillota</taxon>
        <taxon>Clostridia</taxon>
        <taxon>Lachnospirales</taxon>
        <taxon>Lachnospiraceae</taxon>
        <taxon>Suilimivivens</taxon>
    </lineage>
</organism>
<evidence type="ECO:0000259" key="2">
    <source>
        <dbReference type="Pfam" id="PF17651"/>
    </source>
</evidence>
<dbReference type="Pfam" id="PF14574">
    <property type="entry name" value="RACo_C_ter"/>
    <property type="match status" value="1"/>
</dbReference>
<evidence type="ECO:0000313" key="4">
    <source>
        <dbReference type="Proteomes" id="UP001652432"/>
    </source>
</evidence>
<dbReference type="InterPro" id="IPR042259">
    <property type="entry name" value="Raco-like_middle_sf"/>
</dbReference>
<comment type="caution">
    <text evidence="3">The sequence shown here is derived from an EMBL/GenBank/DDBJ whole genome shotgun (WGS) entry which is preliminary data.</text>
</comment>
<dbReference type="Gene3D" id="3.30.420.480">
    <property type="entry name" value="Domain of unknown function (DUF4445)"/>
    <property type="match status" value="1"/>
</dbReference>
<dbReference type="InterPro" id="IPR027980">
    <property type="entry name" value="RACo_C"/>
</dbReference>
<gene>
    <name evidence="3" type="ORF">OCV77_13635</name>
</gene>
<proteinExistence type="predicted"/>
<evidence type="ECO:0000313" key="3">
    <source>
        <dbReference type="EMBL" id="MCU6745513.1"/>
    </source>
</evidence>
<dbReference type="Proteomes" id="UP001652432">
    <property type="component" value="Unassembled WGS sequence"/>
</dbReference>
<keyword evidence="4" id="KW-1185">Reference proteome</keyword>
<evidence type="ECO:0000259" key="1">
    <source>
        <dbReference type="Pfam" id="PF14574"/>
    </source>
</evidence>
<reference evidence="3 4" key="1">
    <citation type="journal article" date="2021" name="ISME Commun">
        <title>Automated analysis of genomic sequences facilitates high-throughput and comprehensive description of bacteria.</title>
        <authorList>
            <person name="Hitch T.C.A."/>
        </authorList>
    </citation>
    <scope>NUCLEOTIDE SEQUENCE [LARGE SCALE GENOMIC DNA]</scope>
    <source>
        <strain evidence="3 4">Sanger_18</strain>
    </source>
</reference>